<evidence type="ECO:0000313" key="5">
    <source>
        <dbReference type="Proteomes" id="UP001620626"/>
    </source>
</evidence>
<keyword evidence="5" id="KW-1185">Reference proteome</keyword>
<evidence type="ECO:0000259" key="3">
    <source>
        <dbReference type="Pfam" id="PF00079"/>
    </source>
</evidence>
<feature type="transmembrane region" description="Helical" evidence="2">
    <location>
        <begin position="96"/>
        <end position="117"/>
    </location>
</feature>
<dbReference type="EMBL" id="JBICBT010000281">
    <property type="protein sequence ID" value="KAL3118378.1"/>
    <property type="molecule type" value="Genomic_DNA"/>
</dbReference>
<dbReference type="InterPro" id="IPR036186">
    <property type="entry name" value="Serpin_sf"/>
</dbReference>
<dbReference type="Proteomes" id="UP001620626">
    <property type="component" value="Unassembled WGS sequence"/>
</dbReference>
<protein>
    <recommendedName>
        <fullName evidence="3">Serpin domain-containing protein</fullName>
    </recommendedName>
</protein>
<dbReference type="InterPro" id="IPR042185">
    <property type="entry name" value="Serpin_sf_2"/>
</dbReference>
<evidence type="ECO:0000256" key="1">
    <source>
        <dbReference type="SAM" id="MobiDB-lite"/>
    </source>
</evidence>
<name>A0ABD2LTF4_9BILA</name>
<feature type="domain" description="Serpin" evidence="3">
    <location>
        <begin position="14"/>
        <end position="69"/>
    </location>
</feature>
<evidence type="ECO:0000313" key="4">
    <source>
        <dbReference type="EMBL" id="KAL3118378.1"/>
    </source>
</evidence>
<proteinExistence type="predicted"/>
<dbReference type="InterPro" id="IPR023796">
    <property type="entry name" value="Serpin_dom"/>
</dbReference>
<dbReference type="InterPro" id="IPR042178">
    <property type="entry name" value="Serpin_sf_1"/>
</dbReference>
<feature type="transmembrane region" description="Helical" evidence="2">
    <location>
        <begin position="70"/>
        <end position="90"/>
    </location>
</feature>
<gene>
    <name evidence="4" type="ORF">niasHT_001014</name>
</gene>
<feature type="region of interest" description="Disordered" evidence="1">
    <location>
        <begin position="132"/>
        <end position="152"/>
    </location>
</feature>
<sequence length="152" mass="17251">MWHFVHLSLARHFEDVELPKFTLEATHKLNTPLTNMGMATAFTDVANFGSISAEEPLLISDVVQKAFIETFFQVFLVSMINTVTASIYMYMQFYGIFQWLNVLATFAWFAAGDLFGVEQNHPQRLSHAVHEDYNHDGRAGPNLAGTASTRRY</sequence>
<organism evidence="4 5">
    <name type="scientific">Heterodera trifolii</name>
    <dbReference type="NCBI Taxonomy" id="157864"/>
    <lineage>
        <taxon>Eukaryota</taxon>
        <taxon>Metazoa</taxon>
        <taxon>Ecdysozoa</taxon>
        <taxon>Nematoda</taxon>
        <taxon>Chromadorea</taxon>
        <taxon>Rhabditida</taxon>
        <taxon>Tylenchina</taxon>
        <taxon>Tylenchomorpha</taxon>
        <taxon>Tylenchoidea</taxon>
        <taxon>Heteroderidae</taxon>
        <taxon>Heteroderinae</taxon>
        <taxon>Heterodera</taxon>
    </lineage>
</organism>
<accession>A0ABD2LTF4</accession>
<dbReference type="Pfam" id="PF00079">
    <property type="entry name" value="Serpin"/>
    <property type="match status" value="1"/>
</dbReference>
<dbReference type="SUPFAM" id="SSF56574">
    <property type="entry name" value="Serpins"/>
    <property type="match status" value="1"/>
</dbReference>
<keyword evidence="2" id="KW-0812">Transmembrane</keyword>
<keyword evidence="2" id="KW-0472">Membrane</keyword>
<comment type="caution">
    <text evidence="4">The sequence shown here is derived from an EMBL/GenBank/DDBJ whole genome shotgun (WGS) entry which is preliminary data.</text>
</comment>
<dbReference type="Gene3D" id="3.30.497.10">
    <property type="entry name" value="Antithrombin, subunit I, domain 2"/>
    <property type="match status" value="1"/>
</dbReference>
<evidence type="ECO:0000256" key="2">
    <source>
        <dbReference type="SAM" id="Phobius"/>
    </source>
</evidence>
<dbReference type="AlphaFoldDB" id="A0ABD2LTF4"/>
<keyword evidence="2" id="KW-1133">Transmembrane helix</keyword>
<reference evidence="4 5" key="1">
    <citation type="submission" date="2024-10" db="EMBL/GenBank/DDBJ databases">
        <authorList>
            <person name="Kim D."/>
        </authorList>
    </citation>
    <scope>NUCLEOTIDE SEQUENCE [LARGE SCALE GENOMIC DNA]</scope>
    <source>
        <strain evidence="4">BH-2024</strain>
    </source>
</reference>
<dbReference type="Gene3D" id="2.30.39.10">
    <property type="entry name" value="Alpha-1-antitrypsin, domain 1"/>
    <property type="match status" value="1"/>
</dbReference>